<protein>
    <submittedName>
        <fullName evidence="1">Uncharacterized protein</fullName>
    </submittedName>
</protein>
<evidence type="ECO:0000313" key="2">
    <source>
        <dbReference type="Proteomes" id="UP001252875"/>
    </source>
</evidence>
<accession>A0ABU3EU27</accession>
<dbReference type="Proteomes" id="UP001252875">
    <property type="component" value="Unassembled WGS sequence"/>
</dbReference>
<evidence type="ECO:0000313" key="1">
    <source>
        <dbReference type="EMBL" id="MDT2598202.1"/>
    </source>
</evidence>
<keyword evidence="2" id="KW-1185">Reference proteome</keyword>
<gene>
    <name evidence="1" type="ORF">P7D85_00365</name>
</gene>
<proteinExistence type="predicted"/>
<name>A0ABU3EU27_9ENTE</name>
<comment type="caution">
    <text evidence="1">The sequence shown here is derived from an EMBL/GenBank/DDBJ whole genome shotgun (WGS) entry which is preliminary data.</text>
</comment>
<sequence length="40" mass="4405">MTNQTKRKVIIGFLTAALLVSGGILAVITLHQIKNWLTLK</sequence>
<dbReference type="RefSeq" id="WP_260456061.1">
    <property type="nucleotide sequence ID" value="NZ_JARPYF010000001.1"/>
</dbReference>
<organism evidence="1 2">
    <name type="scientific">Enterococcus hulanensis</name>
    <dbReference type="NCBI Taxonomy" id="2559929"/>
    <lineage>
        <taxon>Bacteria</taxon>
        <taxon>Bacillati</taxon>
        <taxon>Bacillota</taxon>
        <taxon>Bacilli</taxon>
        <taxon>Lactobacillales</taxon>
        <taxon>Enterococcaceae</taxon>
        <taxon>Enterococcus</taxon>
    </lineage>
</organism>
<dbReference type="EMBL" id="JARPYI010000001">
    <property type="protein sequence ID" value="MDT2598202.1"/>
    <property type="molecule type" value="Genomic_DNA"/>
</dbReference>
<reference evidence="1 2" key="1">
    <citation type="submission" date="2023-03" db="EMBL/GenBank/DDBJ databases">
        <authorList>
            <person name="Shen W."/>
            <person name="Cai J."/>
        </authorList>
    </citation>
    <scope>NUCLEOTIDE SEQUENCE [LARGE SCALE GENOMIC DNA]</scope>
    <source>
        <strain evidence="1 2">D6-4</strain>
    </source>
</reference>